<feature type="compositionally biased region" description="Low complexity" evidence="1">
    <location>
        <begin position="122"/>
        <end position="132"/>
    </location>
</feature>
<accession>A0A9P1GJ59</accession>
<dbReference type="AlphaFoldDB" id="A0A9P1GJ59"/>
<evidence type="ECO:0000313" key="3">
    <source>
        <dbReference type="EMBL" id="CAL1169256.1"/>
    </source>
</evidence>
<dbReference type="EMBL" id="CAMXCT030006556">
    <property type="protein sequence ID" value="CAL4803193.1"/>
    <property type="molecule type" value="Genomic_DNA"/>
</dbReference>
<protein>
    <submittedName>
        <fullName evidence="4">LINE-1 retrotransposable element ORF2 protein</fullName>
    </submittedName>
</protein>
<proteinExistence type="predicted"/>
<organism evidence="2">
    <name type="scientific">Cladocopium goreaui</name>
    <dbReference type="NCBI Taxonomy" id="2562237"/>
    <lineage>
        <taxon>Eukaryota</taxon>
        <taxon>Sar</taxon>
        <taxon>Alveolata</taxon>
        <taxon>Dinophyceae</taxon>
        <taxon>Suessiales</taxon>
        <taxon>Symbiodiniaceae</taxon>
        <taxon>Cladocopium</taxon>
    </lineage>
</organism>
<comment type="caution">
    <text evidence="2">The sequence shown here is derived from an EMBL/GenBank/DDBJ whole genome shotgun (WGS) entry which is preliminary data.</text>
</comment>
<name>A0A9P1GJ59_9DINO</name>
<gene>
    <name evidence="2" type="ORF">C1SCF055_LOCUS40682</name>
</gene>
<feature type="region of interest" description="Disordered" evidence="1">
    <location>
        <begin position="119"/>
        <end position="146"/>
    </location>
</feature>
<dbReference type="EMBL" id="CAMXCT010006556">
    <property type="protein sequence ID" value="CAI4015881.1"/>
    <property type="molecule type" value="Genomic_DNA"/>
</dbReference>
<evidence type="ECO:0000313" key="5">
    <source>
        <dbReference type="Proteomes" id="UP001152797"/>
    </source>
</evidence>
<sequence>MAESKALFASRRKAYEAYFADGGQPAEDIAGQAPSVPRRSVHQVASFLGVDEGVHRRNQLSSFTMYKGDFRSELCSDGEAMRIDPEGKPYLVDTQARHDAQLDFALLIAMTIFAKSREAEGSEVSAEAPAESAEPKAKPKAKPKAR</sequence>
<reference evidence="3" key="2">
    <citation type="submission" date="2024-04" db="EMBL/GenBank/DDBJ databases">
        <authorList>
            <person name="Chen Y."/>
            <person name="Shah S."/>
            <person name="Dougan E. K."/>
            <person name="Thang M."/>
            <person name="Chan C."/>
        </authorList>
    </citation>
    <scope>NUCLEOTIDE SEQUENCE [LARGE SCALE GENOMIC DNA]</scope>
</reference>
<evidence type="ECO:0000313" key="2">
    <source>
        <dbReference type="EMBL" id="CAI4015881.1"/>
    </source>
</evidence>
<dbReference type="Proteomes" id="UP001152797">
    <property type="component" value="Unassembled WGS sequence"/>
</dbReference>
<dbReference type="OrthoDB" id="416454at2759"/>
<reference evidence="2" key="1">
    <citation type="submission" date="2022-10" db="EMBL/GenBank/DDBJ databases">
        <authorList>
            <person name="Chen Y."/>
            <person name="Dougan E. K."/>
            <person name="Chan C."/>
            <person name="Rhodes N."/>
            <person name="Thang M."/>
        </authorList>
    </citation>
    <scope>NUCLEOTIDE SEQUENCE</scope>
</reference>
<keyword evidence="5" id="KW-1185">Reference proteome</keyword>
<dbReference type="EMBL" id="CAMXCT020006556">
    <property type="protein sequence ID" value="CAL1169256.1"/>
    <property type="molecule type" value="Genomic_DNA"/>
</dbReference>
<evidence type="ECO:0000313" key="4">
    <source>
        <dbReference type="EMBL" id="CAL4803193.1"/>
    </source>
</evidence>
<evidence type="ECO:0000256" key="1">
    <source>
        <dbReference type="SAM" id="MobiDB-lite"/>
    </source>
</evidence>